<dbReference type="EMBL" id="ML119053">
    <property type="protein sequence ID" value="ROT40008.1"/>
    <property type="molecule type" value="Genomic_DNA"/>
</dbReference>
<organism evidence="2 3">
    <name type="scientific">Sodiomyces alkalinus (strain CBS 110278 / VKM F-3762 / F11)</name>
    <name type="common">Alkaliphilic filamentous fungus</name>
    <dbReference type="NCBI Taxonomy" id="1314773"/>
    <lineage>
        <taxon>Eukaryota</taxon>
        <taxon>Fungi</taxon>
        <taxon>Dikarya</taxon>
        <taxon>Ascomycota</taxon>
        <taxon>Pezizomycotina</taxon>
        <taxon>Sordariomycetes</taxon>
        <taxon>Hypocreomycetidae</taxon>
        <taxon>Glomerellales</taxon>
        <taxon>Plectosphaerellaceae</taxon>
        <taxon>Sodiomyces</taxon>
    </lineage>
</organism>
<dbReference type="RefSeq" id="XP_028467814.1">
    <property type="nucleotide sequence ID" value="XM_028614102.1"/>
</dbReference>
<dbReference type="GeneID" id="39582580"/>
<keyword evidence="3" id="KW-1185">Reference proteome</keyword>
<name>A0A3N2PZZ4_SODAK</name>
<sequence length="325" mass="35298">MVNDSKVSKLDQTSTTSNNYNTKPPTKKPTSTYNYSMASTTNFDEMPAQRPSQLPPCPGPPPSRPLPPTPKRRLTSPCLSLRVGDAASRRLPLRIRTSAAILPTPHSCLSTLQQQHSKPAGPASWSTVESFATPFQILNTLEQGVQFPNGSDYTGYTNDNIHSAIIGSPLDWLPPPATGSPRRCTISGAFSSSSLQTPANIFSYSHLINDGLPSLFSFSSRRDGNGTGWQRVLRVGRLTGVSVMKFGSGAVQEALLILVLASWRRRNRGVSCHGGYPQTHCFSALPQRDLVDNTVVIGLFGCRVTVRHVGTHARGPGGYEEMLFY</sequence>
<evidence type="ECO:0000313" key="2">
    <source>
        <dbReference type="EMBL" id="ROT40008.1"/>
    </source>
</evidence>
<evidence type="ECO:0000256" key="1">
    <source>
        <dbReference type="SAM" id="MobiDB-lite"/>
    </source>
</evidence>
<gene>
    <name evidence="2" type="ORF">SODALDRAFT_358428</name>
</gene>
<feature type="region of interest" description="Disordered" evidence="1">
    <location>
        <begin position="1"/>
        <end position="76"/>
    </location>
</feature>
<accession>A0A3N2PZZ4</accession>
<feature type="compositionally biased region" description="Low complexity" evidence="1">
    <location>
        <begin position="13"/>
        <end position="35"/>
    </location>
</feature>
<proteinExistence type="predicted"/>
<reference evidence="2 3" key="1">
    <citation type="journal article" date="2018" name="Mol. Ecol.">
        <title>The obligate alkalophilic soda-lake fungus Sodiomyces alkalinus has shifted to a protein diet.</title>
        <authorList>
            <person name="Grum-Grzhimaylo A.A."/>
            <person name="Falkoski D.L."/>
            <person name="van den Heuvel J."/>
            <person name="Valero-Jimenez C.A."/>
            <person name="Min B."/>
            <person name="Choi I.G."/>
            <person name="Lipzen A."/>
            <person name="Daum C.G."/>
            <person name="Aanen D.K."/>
            <person name="Tsang A."/>
            <person name="Henrissat B."/>
            <person name="Bilanenko E.N."/>
            <person name="de Vries R.P."/>
            <person name="van Kan J.A.L."/>
            <person name="Grigoriev I.V."/>
            <person name="Debets A.J.M."/>
        </authorList>
    </citation>
    <scope>NUCLEOTIDE SEQUENCE [LARGE SCALE GENOMIC DNA]</scope>
    <source>
        <strain evidence="2 3">F11</strain>
    </source>
</reference>
<dbReference type="AlphaFoldDB" id="A0A3N2PZZ4"/>
<protein>
    <submittedName>
        <fullName evidence="2">Uncharacterized protein</fullName>
    </submittedName>
</protein>
<evidence type="ECO:0000313" key="3">
    <source>
        <dbReference type="Proteomes" id="UP000272025"/>
    </source>
</evidence>
<feature type="compositionally biased region" description="Pro residues" evidence="1">
    <location>
        <begin position="53"/>
        <end position="69"/>
    </location>
</feature>
<dbReference type="Proteomes" id="UP000272025">
    <property type="component" value="Unassembled WGS sequence"/>
</dbReference>